<dbReference type="InterPro" id="IPR004680">
    <property type="entry name" value="Cit_transptr-like_dom"/>
</dbReference>
<dbReference type="GO" id="GO:0005886">
    <property type="term" value="C:plasma membrane"/>
    <property type="evidence" value="ECO:0007669"/>
    <property type="project" value="TreeGrafter"/>
</dbReference>
<evidence type="ECO:0000256" key="5">
    <source>
        <dbReference type="ARBA" id="ARBA00022989"/>
    </source>
</evidence>
<keyword evidence="5 7" id="KW-1133">Transmembrane helix</keyword>
<feature type="domain" description="RCK C-terminal" evidence="8">
    <location>
        <begin position="309"/>
        <end position="394"/>
    </location>
</feature>
<organism evidence="9">
    <name type="scientific">metagenome</name>
    <dbReference type="NCBI Taxonomy" id="256318"/>
    <lineage>
        <taxon>unclassified sequences</taxon>
        <taxon>metagenomes</taxon>
    </lineage>
</organism>
<keyword evidence="2" id="KW-0813">Transport</keyword>
<name>A0A380TDH8_9ZZZZ</name>
<comment type="subcellular location">
    <subcellularLocation>
        <location evidence="1">Membrane</location>
        <topology evidence="1">Multi-pass membrane protein</topology>
    </subcellularLocation>
</comment>
<dbReference type="Gene3D" id="3.30.70.1450">
    <property type="entry name" value="Regulator of K+ conductance, C-terminal domain"/>
    <property type="match status" value="2"/>
</dbReference>
<evidence type="ECO:0000313" key="9">
    <source>
        <dbReference type="EMBL" id="SUS06525.1"/>
    </source>
</evidence>
<dbReference type="PANTHER" id="PTHR43652">
    <property type="entry name" value="BASIC AMINO ACID ANTIPORTER YFCC-RELATED"/>
    <property type="match status" value="1"/>
</dbReference>
<feature type="transmembrane region" description="Helical" evidence="7">
    <location>
        <begin position="461"/>
        <end position="479"/>
    </location>
</feature>
<dbReference type="EMBL" id="UIDG01000218">
    <property type="protein sequence ID" value="SUS06525.1"/>
    <property type="molecule type" value="Genomic_DNA"/>
</dbReference>
<evidence type="ECO:0000256" key="1">
    <source>
        <dbReference type="ARBA" id="ARBA00004141"/>
    </source>
</evidence>
<dbReference type="InterPro" id="IPR031312">
    <property type="entry name" value="Na/sul_symport_CS"/>
</dbReference>
<dbReference type="PANTHER" id="PTHR43652:SF1">
    <property type="entry name" value="RESPONSE REGULATOR"/>
    <property type="match status" value="1"/>
</dbReference>
<feature type="transmembrane region" description="Helical" evidence="7">
    <location>
        <begin position="136"/>
        <end position="155"/>
    </location>
</feature>
<evidence type="ECO:0000256" key="2">
    <source>
        <dbReference type="ARBA" id="ARBA00022448"/>
    </source>
</evidence>
<gene>
    <name evidence="9" type="primary">yfbS</name>
    <name evidence="9" type="ORF">DF3PB_2950002</name>
</gene>
<feature type="transmembrane region" description="Helical" evidence="7">
    <location>
        <begin position="544"/>
        <end position="564"/>
    </location>
</feature>
<dbReference type="AlphaFoldDB" id="A0A380TDH8"/>
<keyword evidence="4" id="KW-0677">Repeat</keyword>
<dbReference type="InterPro" id="IPR006037">
    <property type="entry name" value="RCK_C"/>
</dbReference>
<feature type="transmembrane region" description="Helical" evidence="7">
    <location>
        <begin position="499"/>
        <end position="532"/>
    </location>
</feature>
<dbReference type="PROSITE" id="PS01271">
    <property type="entry name" value="NA_SULFATE"/>
    <property type="match status" value="1"/>
</dbReference>
<sequence>MTPDGWIVLGILAAAIVAFASNRFRVDAVGLAVLLALSVSGMLSAGEAIAGFSDPSVLMIGGLFIVGEAMVATGVAAILGTWLARVGRGSETRLIALLMLVVSSVGAFMSSTGIVAIFIPVVLGLAAQTGSSRSRLMMPLSVAALVSGLMTLIATPPNLVVSAALQSHDLHPLGFFELTPIGVAVLALAIGYMAIIGRRLLDRPEPKGERATVSIDALLESYDLKAQFRAFRIGAKSELIGRTVAESQVRTRYGVTLVAINRESDRPSAVRPALADAVTRRGDVISVAAPAPLIDRFAAIADLHEEQIDERFRAAARQEIGIAEVMLAPDAALTGRTLREAQFRKRRGLTVLALKHRGQVVTGNLIDTPVQAGDLMLVAGGWPLIARLQDDPGEFVILRLPHEFQSIAPARARAPVALGILAVMIAVMTAGLLPNVIAVLVAALAMVATGCVPVKRVYSSVGWSTLVLIAGMLPLATALEKTGVTAAMATGLTHLLADLGPYAMLSALFLITAAAGLFVSNTATAVIIAPVAIATAQDLGASPYAFAVTVAVACSCAFATPVSSPVNTLVLEPGRYDFNDFVKVGLPLLLLTLVVTVAMVGLLYPVSPP</sequence>
<dbReference type="InterPro" id="IPR036721">
    <property type="entry name" value="RCK_C_sf"/>
</dbReference>
<evidence type="ECO:0000256" key="7">
    <source>
        <dbReference type="SAM" id="Phobius"/>
    </source>
</evidence>
<dbReference type="Pfam" id="PF02080">
    <property type="entry name" value="TrkA_C"/>
    <property type="match status" value="2"/>
</dbReference>
<dbReference type="GO" id="GO:0006813">
    <property type="term" value="P:potassium ion transport"/>
    <property type="evidence" value="ECO:0007669"/>
    <property type="project" value="InterPro"/>
</dbReference>
<dbReference type="SUPFAM" id="SSF116726">
    <property type="entry name" value="TrkA C-terminal domain-like"/>
    <property type="match status" value="2"/>
</dbReference>
<dbReference type="InterPro" id="IPR051679">
    <property type="entry name" value="DASS-Related_Transporters"/>
</dbReference>
<evidence type="ECO:0000256" key="4">
    <source>
        <dbReference type="ARBA" id="ARBA00022737"/>
    </source>
</evidence>
<keyword evidence="6 7" id="KW-0472">Membrane</keyword>
<reference evidence="9" key="1">
    <citation type="submission" date="2018-07" db="EMBL/GenBank/DDBJ databases">
        <authorList>
            <person name="Quirk P.G."/>
            <person name="Krulwich T.A."/>
        </authorList>
    </citation>
    <scope>NUCLEOTIDE SEQUENCE</scope>
</reference>
<feature type="transmembrane region" description="Helical" evidence="7">
    <location>
        <begin position="57"/>
        <end position="83"/>
    </location>
</feature>
<feature type="transmembrane region" description="Helical" evidence="7">
    <location>
        <begin position="584"/>
        <end position="606"/>
    </location>
</feature>
<feature type="domain" description="RCK C-terminal" evidence="8">
    <location>
        <begin position="216"/>
        <end position="303"/>
    </location>
</feature>
<evidence type="ECO:0000256" key="6">
    <source>
        <dbReference type="ARBA" id="ARBA00023136"/>
    </source>
</evidence>
<protein>
    <submittedName>
        <fullName evidence="9">Uncharacterized transporter YfbS</fullName>
    </submittedName>
</protein>
<feature type="transmembrane region" description="Helical" evidence="7">
    <location>
        <begin position="95"/>
        <end position="124"/>
    </location>
</feature>
<evidence type="ECO:0000256" key="3">
    <source>
        <dbReference type="ARBA" id="ARBA00022692"/>
    </source>
</evidence>
<dbReference type="Pfam" id="PF03600">
    <property type="entry name" value="CitMHS"/>
    <property type="match status" value="1"/>
</dbReference>
<feature type="transmembrane region" description="Helical" evidence="7">
    <location>
        <begin position="175"/>
        <end position="195"/>
    </location>
</feature>
<proteinExistence type="predicted"/>
<dbReference type="GO" id="GO:0008324">
    <property type="term" value="F:monoatomic cation transmembrane transporter activity"/>
    <property type="evidence" value="ECO:0007669"/>
    <property type="project" value="InterPro"/>
</dbReference>
<dbReference type="PROSITE" id="PS51202">
    <property type="entry name" value="RCK_C"/>
    <property type="match status" value="2"/>
</dbReference>
<evidence type="ECO:0000259" key="8">
    <source>
        <dbReference type="PROSITE" id="PS51202"/>
    </source>
</evidence>
<accession>A0A380TDH8</accession>
<feature type="transmembrane region" description="Helical" evidence="7">
    <location>
        <begin position="30"/>
        <end position="50"/>
    </location>
</feature>
<keyword evidence="3 7" id="KW-0812">Transmembrane</keyword>